<dbReference type="RefSeq" id="WP_036391968.1">
    <property type="nucleotide sequence ID" value="NZ_CP081000.1"/>
</dbReference>
<reference evidence="1 2" key="1">
    <citation type="submission" date="2018-06" db="EMBL/GenBank/DDBJ databases">
        <authorList>
            <consortium name="Pathogen Informatics"/>
            <person name="Doyle S."/>
        </authorList>
    </citation>
    <scope>NUCLEOTIDE SEQUENCE [LARGE SCALE GENOMIC DNA]</scope>
    <source>
        <strain evidence="1 2">NCTC4524</strain>
    </source>
</reference>
<evidence type="ECO:0000313" key="1">
    <source>
        <dbReference type="EMBL" id="STZ52278.1"/>
    </source>
</evidence>
<dbReference type="EMBL" id="UGQQ01000001">
    <property type="protein sequence ID" value="STZ52278.1"/>
    <property type="molecule type" value="Genomic_DNA"/>
</dbReference>
<gene>
    <name evidence="1" type="ORF">NCTC4524_00236</name>
</gene>
<sequence length="186" mass="20898">MTGADETRWVMDTPTFTHFCRAKREDVLHRLAPQGLILIPDTVDVEIGRGRELGYDLPDIDSLPWVERGILTEDEETLQLLIKVDMPSRPGDPPTKNLGECAVLACAAERGMTAVIDDRAAREQARARKLRFVTTMHIIIEAYRALDDIDADAAEHLYEALLATDMRLPRLESVIGWGYEMELLPG</sequence>
<evidence type="ECO:0000313" key="2">
    <source>
        <dbReference type="Proteomes" id="UP000254945"/>
    </source>
</evidence>
<protein>
    <recommendedName>
        <fullName evidence="3">DUF3368 domain-containing protein</fullName>
    </recommendedName>
</protein>
<name>A0A378SVS0_9MYCO</name>
<dbReference type="InterPro" id="IPR021799">
    <property type="entry name" value="PIN-like_prokaryotic"/>
</dbReference>
<dbReference type="Proteomes" id="UP000254945">
    <property type="component" value="Unassembled WGS sequence"/>
</dbReference>
<organism evidence="1 2">
    <name type="scientific">Mycolicibacterium senegalense</name>
    <dbReference type="NCBI Taxonomy" id="1796"/>
    <lineage>
        <taxon>Bacteria</taxon>
        <taxon>Bacillati</taxon>
        <taxon>Actinomycetota</taxon>
        <taxon>Actinomycetes</taxon>
        <taxon>Mycobacteriales</taxon>
        <taxon>Mycobacteriaceae</taxon>
        <taxon>Mycolicibacterium</taxon>
    </lineage>
</organism>
<proteinExistence type="predicted"/>
<dbReference type="AlphaFoldDB" id="A0A378SVS0"/>
<evidence type="ECO:0008006" key="3">
    <source>
        <dbReference type="Google" id="ProtNLM"/>
    </source>
</evidence>
<accession>A0A378SVS0</accession>
<dbReference type="Pfam" id="PF11848">
    <property type="entry name" value="DUF3368"/>
    <property type="match status" value="1"/>
</dbReference>